<keyword evidence="8" id="KW-1185">Reference proteome</keyword>
<dbReference type="KEGG" id="ska:CP970_10870"/>
<organism evidence="7 8">
    <name type="scientific">Streptomyces kanamyceticus</name>
    <dbReference type="NCBI Taxonomy" id="1967"/>
    <lineage>
        <taxon>Bacteria</taxon>
        <taxon>Bacillati</taxon>
        <taxon>Actinomycetota</taxon>
        <taxon>Actinomycetes</taxon>
        <taxon>Kitasatosporales</taxon>
        <taxon>Streptomycetaceae</taxon>
        <taxon>Streptomyces</taxon>
    </lineage>
</organism>
<keyword evidence="3" id="KW-0285">Flavoprotein</keyword>
<dbReference type="InterPro" id="IPR006093">
    <property type="entry name" value="Oxy_OxRdtase_FAD_BS"/>
</dbReference>
<sequence>MWNGTVDRRPALIARCHGAGDVAAALRYAVAEGLPVSVRGGGHNVAGTAVADGALLIDLSPMRAVTVDAAAGLAVAEGGCLLGDLDAATTPYGLACPAGVVSHTGLGGLALGGGYGWLARKWGLTCDHLEAAEVVLADGSIVEVTGHRHPELLWALRGGGGNFGVVTRFTLRLRPVGPVYLRRAVYPVAQAGPVLAAYQEFAEAQGADLHAVGTLRCAAANAWVPAELDGRPALYLSTAWFGDPAYGHTVTEALHGAVAPAGAAEEVLPYAALQALGDTSEPHGHRYYTKSCYLTGMSAAADELAAATTEITAPLSTIDFEFLRGAIAEDGGHSAFPNRDAPYICTASAHWTDAADDDRNAAWSRRTIGRLDSWRHHGVYVNYQEDSGNSRAMDTYGGPRYRQLAEVKRKYDPHNLFRGNQNIRPSE</sequence>
<evidence type="ECO:0000259" key="6">
    <source>
        <dbReference type="PROSITE" id="PS51387"/>
    </source>
</evidence>
<dbReference type="EMBL" id="CP023699">
    <property type="protein sequence ID" value="QEU97260.1"/>
    <property type="molecule type" value="Genomic_DNA"/>
</dbReference>
<evidence type="ECO:0000256" key="2">
    <source>
        <dbReference type="ARBA" id="ARBA00005466"/>
    </source>
</evidence>
<dbReference type="GO" id="GO:0071949">
    <property type="term" value="F:FAD binding"/>
    <property type="evidence" value="ECO:0007669"/>
    <property type="project" value="InterPro"/>
</dbReference>
<evidence type="ECO:0000256" key="1">
    <source>
        <dbReference type="ARBA" id="ARBA00001974"/>
    </source>
</evidence>
<dbReference type="InterPro" id="IPR016167">
    <property type="entry name" value="FAD-bd_PCMH_sub1"/>
</dbReference>
<dbReference type="OrthoDB" id="9775082at2"/>
<dbReference type="Gene3D" id="3.30.43.10">
    <property type="entry name" value="Uridine Diphospho-n-acetylenolpyruvylglucosamine Reductase, domain 2"/>
    <property type="match status" value="1"/>
</dbReference>
<keyword evidence="4" id="KW-0274">FAD</keyword>
<dbReference type="InterPro" id="IPR006094">
    <property type="entry name" value="Oxid_FAD_bind_N"/>
</dbReference>
<dbReference type="SUPFAM" id="SSF56176">
    <property type="entry name" value="FAD-binding/transporter-associated domain-like"/>
    <property type="match status" value="1"/>
</dbReference>
<comment type="similarity">
    <text evidence="2">Belongs to the oxygen-dependent FAD-linked oxidoreductase family.</text>
</comment>
<dbReference type="SUPFAM" id="SSF55103">
    <property type="entry name" value="FAD-linked oxidases, C-terminal domain"/>
    <property type="match status" value="1"/>
</dbReference>
<dbReference type="InterPro" id="IPR016169">
    <property type="entry name" value="FAD-bd_PCMH_sub2"/>
</dbReference>
<dbReference type="Pfam" id="PF08031">
    <property type="entry name" value="BBE"/>
    <property type="match status" value="1"/>
</dbReference>
<feature type="domain" description="FAD-binding PCMH-type" evidence="6">
    <location>
        <begin position="6"/>
        <end position="176"/>
    </location>
</feature>
<name>A0A5J6GMT2_STRKN</name>
<gene>
    <name evidence="7" type="ORF">CP970_10870</name>
</gene>
<dbReference type="InterPro" id="IPR016164">
    <property type="entry name" value="FAD-linked_Oxase-like_C"/>
</dbReference>
<dbReference type="InterPro" id="IPR012951">
    <property type="entry name" value="BBE"/>
</dbReference>
<keyword evidence="5" id="KW-0560">Oxidoreductase</keyword>
<dbReference type="Pfam" id="PF01565">
    <property type="entry name" value="FAD_binding_4"/>
    <property type="match status" value="1"/>
</dbReference>
<dbReference type="GO" id="GO:0016491">
    <property type="term" value="F:oxidoreductase activity"/>
    <property type="evidence" value="ECO:0007669"/>
    <property type="project" value="UniProtKB-KW"/>
</dbReference>
<dbReference type="Gene3D" id="3.30.465.10">
    <property type="match status" value="1"/>
</dbReference>
<dbReference type="PANTHER" id="PTHR42973:SF39">
    <property type="entry name" value="FAD-BINDING PCMH-TYPE DOMAIN-CONTAINING PROTEIN"/>
    <property type="match status" value="1"/>
</dbReference>
<reference evidence="7 8" key="1">
    <citation type="submission" date="2017-09" db="EMBL/GenBank/DDBJ databases">
        <authorList>
            <person name="Lee N."/>
            <person name="Cho B.-K."/>
        </authorList>
    </citation>
    <scope>NUCLEOTIDE SEQUENCE [LARGE SCALE GENOMIC DNA]</scope>
    <source>
        <strain evidence="7 8">ATCC 12853</strain>
    </source>
</reference>
<dbReference type="Gene3D" id="3.40.462.20">
    <property type="match status" value="1"/>
</dbReference>
<evidence type="ECO:0000313" key="8">
    <source>
        <dbReference type="Proteomes" id="UP000325529"/>
    </source>
</evidence>
<comment type="cofactor">
    <cofactor evidence="1">
        <name>FAD</name>
        <dbReference type="ChEBI" id="CHEBI:57692"/>
    </cofactor>
</comment>
<dbReference type="InterPro" id="IPR016166">
    <property type="entry name" value="FAD-bd_PCMH"/>
</dbReference>
<evidence type="ECO:0000256" key="3">
    <source>
        <dbReference type="ARBA" id="ARBA00022630"/>
    </source>
</evidence>
<evidence type="ECO:0000313" key="7">
    <source>
        <dbReference type="EMBL" id="QEU97260.1"/>
    </source>
</evidence>
<dbReference type="AlphaFoldDB" id="A0A5J6GMT2"/>
<dbReference type="InterPro" id="IPR050416">
    <property type="entry name" value="FAD-linked_Oxidoreductase"/>
</dbReference>
<dbReference type="InterPro" id="IPR036318">
    <property type="entry name" value="FAD-bd_PCMH-like_sf"/>
</dbReference>
<dbReference type="PROSITE" id="PS51387">
    <property type="entry name" value="FAD_PCMH"/>
    <property type="match status" value="1"/>
</dbReference>
<dbReference type="Proteomes" id="UP000325529">
    <property type="component" value="Chromosome"/>
</dbReference>
<dbReference type="PROSITE" id="PS00862">
    <property type="entry name" value="OX2_COVAL_FAD"/>
    <property type="match status" value="1"/>
</dbReference>
<evidence type="ECO:0000256" key="4">
    <source>
        <dbReference type="ARBA" id="ARBA00022827"/>
    </source>
</evidence>
<accession>A0A5J6GMT2</accession>
<proteinExistence type="inferred from homology"/>
<evidence type="ECO:0000256" key="5">
    <source>
        <dbReference type="ARBA" id="ARBA00023002"/>
    </source>
</evidence>
<dbReference type="PANTHER" id="PTHR42973">
    <property type="entry name" value="BINDING OXIDOREDUCTASE, PUTATIVE (AFU_ORTHOLOGUE AFUA_1G17690)-RELATED"/>
    <property type="match status" value="1"/>
</dbReference>
<protein>
    <submittedName>
        <fullName evidence="7">FAD-binding oxidoreductase</fullName>
    </submittedName>
</protein>